<comment type="caution">
    <text evidence="2">The sequence shown here is derived from an EMBL/GenBank/DDBJ whole genome shotgun (WGS) entry which is preliminary data.</text>
</comment>
<dbReference type="Proteomes" id="UP000278149">
    <property type="component" value="Unassembled WGS sequence"/>
</dbReference>
<dbReference type="EMBL" id="RCOR01000018">
    <property type="protein sequence ID" value="RSN69704.1"/>
    <property type="molecule type" value="Genomic_DNA"/>
</dbReference>
<evidence type="ECO:0000313" key="3">
    <source>
        <dbReference type="Proteomes" id="UP000278149"/>
    </source>
</evidence>
<keyword evidence="1" id="KW-0812">Transmembrane</keyword>
<name>A0A3R9PEG6_9CREN</name>
<gene>
    <name evidence="2" type="ORF">D9Q81_03665</name>
</gene>
<sequence>MEGGIREILLDLMTLAIVLALISLLTLADQLFDKSEAEEILKAIEEVQRLAESLGLDASDYGLDSGYGG</sequence>
<keyword evidence="1" id="KW-1133">Transmembrane helix</keyword>
<proteinExistence type="predicted"/>
<dbReference type="RefSeq" id="WP_052568440.1">
    <property type="nucleotide sequence ID" value="NZ_RCOR01000018.1"/>
</dbReference>
<keyword evidence="1" id="KW-0472">Membrane</keyword>
<accession>A0A3R9PEG6</accession>
<dbReference type="GeneID" id="25399899"/>
<organism evidence="2 3">
    <name type="scientific">Candidatus Korarchaeum cryptofilum</name>
    <dbReference type="NCBI Taxonomy" id="498846"/>
    <lineage>
        <taxon>Archaea</taxon>
        <taxon>Thermoproteota</taxon>
        <taxon>Candidatus Korarchaeia</taxon>
        <taxon>Candidatus Korarchaeales</taxon>
        <taxon>Candidatus Korarchaeaceae</taxon>
        <taxon>Candidatus Korarchaeum</taxon>
    </lineage>
</organism>
<reference evidence="2 3" key="1">
    <citation type="submission" date="2018-10" db="EMBL/GenBank/DDBJ databases">
        <title>Co-occurring genomic capacity for anaerobic methane metabolism and dissimilatory sulfite reduction discovered in the Korarchaeota.</title>
        <authorList>
            <person name="Mckay L.J."/>
            <person name="Dlakic M."/>
            <person name="Fields M.W."/>
            <person name="Delmont T.O."/>
            <person name="Eren A.M."/>
            <person name="Jay Z.J."/>
            <person name="Klingelsmith K.B."/>
            <person name="Rusch D.B."/>
            <person name="Inskeep W.P."/>
        </authorList>
    </citation>
    <scope>NUCLEOTIDE SEQUENCE [LARGE SCALE GENOMIC DNA]</scope>
    <source>
        <strain evidence="2 3">WS</strain>
    </source>
</reference>
<protein>
    <submittedName>
        <fullName evidence="2">Uncharacterized protein</fullName>
    </submittedName>
</protein>
<evidence type="ECO:0000313" key="2">
    <source>
        <dbReference type="EMBL" id="RSN69704.1"/>
    </source>
</evidence>
<feature type="transmembrane region" description="Helical" evidence="1">
    <location>
        <begin position="12"/>
        <end position="32"/>
    </location>
</feature>
<dbReference type="AlphaFoldDB" id="A0A3R9PEG6"/>
<evidence type="ECO:0000256" key="1">
    <source>
        <dbReference type="SAM" id="Phobius"/>
    </source>
</evidence>